<name>A0A9W8LI88_9FUNG</name>
<dbReference type="PANTHER" id="PTHR21310">
    <property type="entry name" value="AMINOGLYCOSIDE PHOSPHOTRANSFERASE-RELATED-RELATED"/>
    <property type="match status" value="1"/>
</dbReference>
<evidence type="ECO:0008006" key="4">
    <source>
        <dbReference type="Google" id="ProtNLM"/>
    </source>
</evidence>
<feature type="compositionally biased region" description="Low complexity" evidence="1">
    <location>
        <begin position="185"/>
        <end position="196"/>
    </location>
</feature>
<dbReference type="AlphaFoldDB" id="A0A9W8LI88"/>
<proteinExistence type="predicted"/>
<accession>A0A9W8LI88</accession>
<protein>
    <recommendedName>
        <fullName evidence="4">Aminoglycoside phosphotransferase domain-containing protein</fullName>
    </recommendedName>
</protein>
<keyword evidence="3" id="KW-1185">Reference proteome</keyword>
<dbReference type="InterPro" id="IPR011009">
    <property type="entry name" value="Kinase-like_dom_sf"/>
</dbReference>
<dbReference type="Proteomes" id="UP001140217">
    <property type="component" value="Unassembled WGS sequence"/>
</dbReference>
<evidence type="ECO:0000313" key="3">
    <source>
        <dbReference type="Proteomes" id="UP001140217"/>
    </source>
</evidence>
<sequence length="639" mass="69113">MASPARRPPAHRRLGAKGSAPALSADNDYYFDALTSVDRSIRSLNSARTARLRGLAIDVDVPPAACGLSSPPGTAPLPPRAQSAHSRRGRRGTRGFSQLPPSLDFASAGTGGGDDDDCGDDEEAVVAFLCSGLPHYEGSAPIIYDDLDQSLHIYQMRAADCNEPDDDEEYVSDSAWAAPAQQTHSRSLPSPLTPSLPGAPQTAAAAAAAAAAGDTHEGWIDLDELLAAACSAADPGAGFRFRIGARTETDHMLLYAIETVPAGGPACVAQIPKRSVPPGAFESEILSLAYVNEHTELPVPPVLSYSFSAANSVGVPYAILDRVPGEPLAAHWPRLPARRKRRVLDQIAAAVVQLTRLQFPAIGSLTIGDGCLELGPLLHARQCEDGYAALPPSPGRYGPFASTREYYRAMVQASLDVVALLEQEYDTGSRLSYGNNNNRHAGPSLDQMELQAHMEHIDRILRTGQAATAAAAAAAADSGRGGGERGPFALMPESMDLHHFRIDPATCQVTGIVDWTFCGTRPLATVVQPPAFLFDDTPRWEPTRRDARLAHRRNLVRHRQWYKAALQKKAWAVLGKAAADELADMVRFGYWRFKLEAEICEHIRYTNPWAFRAIWEHLRPDQDFAVWFAAVQAGGHHHF</sequence>
<feature type="region of interest" description="Disordered" evidence="1">
    <location>
        <begin position="178"/>
        <end position="200"/>
    </location>
</feature>
<comment type="caution">
    <text evidence="2">The sequence shown here is derived from an EMBL/GenBank/DDBJ whole genome shotgun (WGS) entry which is preliminary data.</text>
</comment>
<evidence type="ECO:0000256" key="1">
    <source>
        <dbReference type="SAM" id="MobiDB-lite"/>
    </source>
</evidence>
<organism evidence="2 3">
    <name type="scientific">Coemansia javaensis</name>
    <dbReference type="NCBI Taxonomy" id="2761396"/>
    <lineage>
        <taxon>Eukaryota</taxon>
        <taxon>Fungi</taxon>
        <taxon>Fungi incertae sedis</taxon>
        <taxon>Zoopagomycota</taxon>
        <taxon>Kickxellomycotina</taxon>
        <taxon>Kickxellomycetes</taxon>
        <taxon>Kickxellales</taxon>
        <taxon>Kickxellaceae</taxon>
        <taxon>Coemansia</taxon>
    </lineage>
</organism>
<gene>
    <name evidence="2" type="ORF">H4R18_002775</name>
</gene>
<dbReference type="PANTHER" id="PTHR21310:SF15">
    <property type="entry name" value="AMINOGLYCOSIDE PHOSPHOTRANSFERASE DOMAIN-CONTAINING PROTEIN"/>
    <property type="match status" value="1"/>
</dbReference>
<feature type="region of interest" description="Disordered" evidence="1">
    <location>
        <begin position="1"/>
        <end position="24"/>
    </location>
</feature>
<feature type="region of interest" description="Disordered" evidence="1">
    <location>
        <begin position="67"/>
        <end position="119"/>
    </location>
</feature>
<dbReference type="OrthoDB" id="5327538at2759"/>
<reference evidence="2" key="1">
    <citation type="submission" date="2022-07" db="EMBL/GenBank/DDBJ databases">
        <title>Phylogenomic reconstructions and comparative analyses of Kickxellomycotina fungi.</title>
        <authorList>
            <person name="Reynolds N.K."/>
            <person name="Stajich J.E."/>
            <person name="Barry K."/>
            <person name="Grigoriev I.V."/>
            <person name="Crous P."/>
            <person name="Smith M.E."/>
        </authorList>
    </citation>
    <scope>NUCLEOTIDE SEQUENCE</scope>
    <source>
        <strain evidence="2">NBRC 105414</strain>
    </source>
</reference>
<dbReference type="EMBL" id="JANBUL010000099">
    <property type="protein sequence ID" value="KAJ2781591.1"/>
    <property type="molecule type" value="Genomic_DNA"/>
</dbReference>
<dbReference type="InterPro" id="IPR051678">
    <property type="entry name" value="AGP_Transferase"/>
</dbReference>
<dbReference type="SUPFAM" id="SSF56112">
    <property type="entry name" value="Protein kinase-like (PK-like)"/>
    <property type="match status" value="1"/>
</dbReference>
<evidence type="ECO:0000313" key="2">
    <source>
        <dbReference type="EMBL" id="KAJ2781591.1"/>
    </source>
</evidence>